<keyword evidence="6" id="KW-0812">Transmembrane</keyword>
<keyword evidence="6" id="KW-1133">Transmembrane helix</keyword>
<dbReference type="Pfam" id="PF04205">
    <property type="entry name" value="FMN_bind"/>
    <property type="match status" value="1"/>
</dbReference>
<dbReference type="InterPro" id="IPR010209">
    <property type="entry name" value="Ion_transpt_RnfG/RsxG"/>
</dbReference>
<feature type="domain" description="FMN-binding" evidence="7">
    <location>
        <begin position="98"/>
        <end position="186"/>
    </location>
</feature>
<dbReference type="HAMAP" id="MF_00479">
    <property type="entry name" value="RsxG_RnfG"/>
    <property type="match status" value="1"/>
</dbReference>
<comment type="similarity">
    <text evidence="6">Belongs to the RnfG family.</text>
</comment>
<reference evidence="8 9" key="1">
    <citation type="submission" date="2018-06" db="EMBL/GenBank/DDBJ databases">
        <title>The genome of Pseudomonas putida NX-1, a lignin degrader.</title>
        <authorList>
            <person name="Xu Z."/>
        </authorList>
    </citation>
    <scope>NUCLEOTIDE SEQUENCE [LARGE SCALE GENOMIC DNA]</scope>
    <source>
        <strain evidence="8 9">NX-1</strain>
    </source>
</reference>
<dbReference type="PANTHER" id="PTHR36118">
    <property type="entry name" value="ION-TRANSLOCATING OXIDOREDUCTASE COMPLEX SUBUNIT G"/>
    <property type="match status" value="1"/>
</dbReference>
<evidence type="ECO:0000256" key="2">
    <source>
        <dbReference type="ARBA" id="ARBA00022553"/>
    </source>
</evidence>
<keyword evidence="6" id="KW-1278">Translocase</keyword>
<dbReference type="RefSeq" id="WP_112897613.1">
    <property type="nucleotide sequence ID" value="NZ_CP030750.1"/>
</dbReference>
<dbReference type="NCBIfam" id="TIGR01947">
    <property type="entry name" value="rnfG"/>
    <property type="match status" value="1"/>
</dbReference>
<evidence type="ECO:0000256" key="3">
    <source>
        <dbReference type="ARBA" id="ARBA00022630"/>
    </source>
</evidence>
<dbReference type="GO" id="GO:0022900">
    <property type="term" value="P:electron transport chain"/>
    <property type="evidence" value="ECO:0007669"/>
    <property type="project" value="UniProtKB-UniRule"/>
</dbReference>
<keyword evidence="6" id="KW-1003">Cell membrane</keyword>
<name>A0AAD0L4T6_PSEPU</name>
<evidence type="ECO:0000256" key="6">
    <source>
        <dbReference type="HAMAP-Rule" id="MF_00479"/>
    </source>
</evidence>
<keyword evidence="4 6" id="KW-0288">FMN</keyword>
<keyword evidence="6" id="KW-0472">Membrane</keyword>
<dbReference type="GO" id="GO:0005886">
    <property type="term" value="C:plasma membrane"/>
    <property type="evidence" value="ECO:0007669"/>
    <property type="project" value="UniProtKB-SubCell"/>
</dbReference>
<evidence type="ECO:0000259" key="7">
    <source>
        <dbReference type="SMART" id="SM00900"/>
    </source>
</evidence>
<keyword evidence="6" id="KW-0997">Cell inner membrane</keyword>
<evidence type="ECO:0000313" key="8">
    <source>
        <dbReference type="EMBL" id="AXA23816.1"/>
    </source>
</evidence>
<comment type="cofactor">
    <cofactor evidence="6">
        <name>FMN</name>
        <dbReference type="ChEBI" id="CHEBI:58210"/>
    </cofactor>
</comment>
<evidence type="ECO:0000313" key="9">
    <source>
        <dbReference type="Proteomes" id="UP000251617"/>
    </source>
</evidence>
<dbReference type="EMBL" id="CP030750">
    <property type="protein sequence ID" value="AXA23816.1"/>
    <property type="molecule type" value="Genomic_DNA"/>
</dbReference>
<evidence type="ECO:0000256" key="1">
    <source>
        <dbReference type="ARBA" id="ARBA00022448"/>
    </source>
</evidence>
<dbReference type="GO" id="GO:0009055">
    <property type="term" value="F:electron transfer activity"/>
    <property type="evidence" value="ECO:0007669"/>
    <property type="project" value="InterPro"/>
</dbReference>
<keyword evidence="5 6" id="KW-0249">Electron transport</keyword>
<proteinExistence type="inferred from homology"/>
<dbReference type="GO" id="GO:0010181">
    <property type="term" value="F:FMN binding"/>
    <property type="evidence" value="ECO:0007669"/>
    <property type="project" value="InterPro"/>
</dbReference>
<dbReference type="InterPro" id="IPR007329">
    <property type="entry name" value="FMN-bd"/>
</dbReference>
<dbReference type="PIRSF" id="PIRSF006091">
    <property type="entry name" value="E_trnsport_RnfG"/>
    <property type="match status" value="1"/>
</dbReference>
<comment type="function">
    <text evidence="6">Part of a membrane-bound complex that couples electron transfer with translocation of ions across the membrane.</text>
</comment>
<protein>
    <recommendedName>
        <fullName evidence="6">Ion-translocating oxidoreductase complex subunit G</fullName>
        <ecNumber evidence="6">7.-.-.-</ecNumber>
    </recommendedName>
    <alternativeName>
        <fullName evidence="6">Rnf electron transport complex subunit G</fullName>
    </alternativeName>
</protein>
<dbReference type="AlphaFoldDB" id="A0AAD0L4T6"/>
<dbReference type="EC" id="7.-.-.-" evidence="6"/>
<gene>
    <name evidence="6" type="primary">rnfG</name>
    <name evidence="8" type="ORF">C1S65_06640</name>
</gene>
<keyword evidence="2 6" id="KW-0597">Phosphoprotein</keyword>
<feature type="modified residue" description="FMN phosphoryl threonine" evidence="6">
    <location>
        <position position="169"/>
    </location>
</feature>
<sequence>MNARLRDLLYPALVAVLAVAATLVWRQWTSAPIADAARELQEQQWLAVLPPQRYDNDPLQAPLPITNTELQHSRLLGGYRATLASTTSAIVLRSQTQGYAGPIMLSIAIDPHGRLIATRVLTQEESPGLGGQLGDRASHWIEQFDRQGAEANWAVKRDQGDFDQLAGATVTSRAVMAALQDALRYFDAHRSSLLEHTTDE</sequence>
<evidence type="ECO:0000256" key="5">
    <source>
        <dbReference type="ARBA" id="ARBA00022982"/>
    </source>
</evidence>
<evidence type="ECO:0000256" key="4">
    <source>
        <dbReference type="ARBA" id="ARBA00022643"/>
    </source>
</evidence>
<comment type="subunit">
    <text evidence="6">The complex is composed of six subunits: RnfA, RnfB, RnfC, RnfD, RnfE and RnfG.</text>
</comment>
<dbReference type="PANTHER" id="PTHR36118:SF1">
    <property type="entry name" value="ION-TRANSLOCATING OXIDOREDUCTASE COMPLEX SUBUNIT G"/>
    <property type="match status" value="1"/>
</dbReference>
<accession>A0AAD0L4T6</accession>
<keyword evidence="3 6" id="KW-0285">Flavoprotein</keyword>
<dbReference type="Proteomes" id="UP000251617">
    <property type="component" value="Chromosome"/>
</dbReference>
<organism evidence="8 9">
    <name type="scientific">Pseudomonas putida</name>
    <name type="common">Arthrobacter siderocapsulatus</name>
    <dbReference type="NCBI Taxonomy" id="303"/>
    <lineage>
        <taxon>Bacteria</taxon>
        <taxon>Pseudomonadati</taxon>
        <taxon>Pseudomonadota</taxon>
        <taxon>Gammaproteobacteria</taxon>
        <taxon>Pseudomonadales</taxon>
        <taxon>Pseudomonadaceae</taxon>
        <taxon>Pseudomonas</taxon>
    </lineage>
</organism>
<dbReference type="SMART" id="SM00900">
    <property type="entry name" value="FMN_bind"/>
    <property type="match status" value="1"/>
</dbReference>
<keyword evidence="1 6" id="KW-0813">Transport</keyword>
<comment type="subcellular location">
    <subcellularLocation>
        <location evidence="6">Cell inner membrane</location>
        <topology evidence="6">Single-pass membrane protein</topology>
    </subcellularLocation>
</comment>